<protein>
    <submittedName>
        <fullName evidence="1">Uncharacterized protein</fullName>
    </submittedName>
</protein>
<dbReference type="Proteomes" id="UP000821845">
    <property type="component" value="Chromosome 6"/>
</dbReference>
<proteinExistence type="predicted"/>
<organism evidence="1 2">
    <name type="scientific">Hyalomma asiaticum</name>
    <name type="common">Tick</name>
    <dbReference type="NCBI Taxonomy" id="266040"/>
    <lineage>
        <taxon>Eukaryota</taxon>
        <taxon>Metazoa</taxon>
        <taxon>Ecdysozoa</taxon>
        <taxon>Arthropoda</taxon>
        <taxon>Chelicerata</taxon>
        <taxon>Arachnida</taxon>
        <taxon>Acari</taxon>
        <taxon>Parasitiformes</taxon>
        <taxon>Ixodida</taxon>
        <taxon>Ixodoidea</taxon>
        <taxon>Ixodidae</taxon>
        <taxon>Hyalomminae</taxon>
        <taxon>Hyalomma</taxon>
    </lineage>
</organism>
<evidence type="ECO:0000313" key="1">
    <source>
        <dbReference type="EMBL" id="KAH6928833.1"/>
    </source>
</evidence>
<comment type="caution">
    <text evidence="1">The sequence shown here is derived from an EMBL/GenBank/DDBJ whole genome shotgun (WGS) entry which is preliminary data.</text>
</comment>
<name>A0ACB7S597_HYAAI</name>
<dbReference type="EMBL" id="CM023486">
    <property type="protein sequence ID" value="KAH6928833.1"/>
    <property type="molecule type" value="Genomic_DNA"/>
</dbReference>
<keyword evidence="2" id="KW-1185">Reference proteome</keyword>
<reference evidence="1" key="1">
    <citation type="submission" date="2020-05" db="EMBL/GenBank/DDBJ databases">
        <title>Large-scale comparative analyses of tick genomes elucidate their genetic diversity and vector capacities.</title>
        <authorList>
            <person name="Jia N."/>
            <person name="Wang J."/>
            <person name="Shi W."/>
            <person name="Du L."/>
            <person name="Sun Y."/>
            <person name="Zhan W."/>
            <person name="Jiang J."/>
            <person name="Wang Q."/>
            <person name="Zhang B."/>
            <person name="Ji P."/>
            <person name="Sakyi L.B."/>
            <person name="Cui X."/>
            <person name="Yuan T."/>
            <person name="Jiang B."/>
            <person name="Yang W."/>
            <person name="Lam T.T.-Y."/>
            <person name="Chang Q."/>
            <person name="Ding S."/>
            <person name="Wang X."/>
            <person name="Zhu J."/>
            <person name="Ruan X."/>
            <person name="Zhao L."/>
            <person name="Wei J."/>
            <person name="Que T."/>
            <person name="Du C."/>
            <person name="Cheng J."/>
            <person name="Dai P."/>
            <person name="Han X."/>
            <person name="Huang E."/>
            <person name="Gao Y."/>
            <person name="Liu J."/>
            <person name="Shao H."/>
            <person name="Ye R."/>
            <person name="Li L."/>
            <person name="Wei W."/>
            <person name="Wang X."/>
            <person name="Wang C."/>
            <person name="Yang T."/>
            <person name="Huo Q."/>
            <person name="Li W."/>
            <person name="Guo W."/>
            <person name="Chen H."/>
            <person name="Zhou L."/>
            <person name="Ni X."/>
            <person name="Tian J."/>
            <person name="Zhou Y."/>
            <person name="Sheng Y."/>
            <person name="Liu T."/>
            <person name="Pan Y."/>
            <person name="Xia L."/>
            <person name="Li J."/>
            <person name="Zhao F."/>
            <person name="Cao W."/>
        </authorList>
    </citation>
    <scope>NUCLEOTIDE SEQUENCE</scope>
    <source>
        <strain evidence="1">Hyas-2018</strain>
    </source>
</reference>
<evidence type="ECO:0000313" key="2">
    <source>
        <dbReference type="Proteomes" id="UP000821845"/>
    </source>
</evidence>
<accession>A0ACB7S597</accession>
<sequence>MEERPSYSTLQRPKCPPPPAPGPATSSASCNSVGSGDPLGSSGYLLEVGAAAPAATTAVPVPPPRKCQSEHIPTKARRRCRALYDCCADQQDELSFSEGEIIVIISEITEDDHENASPAV</sequence>
<gene>
    <name evidence="1" type="ORF">HPB50_020130</name>
</gene>